<dbReference type="PANTHER" id="PTHR12558">
    <property type="entry name" value="CELL DIVISION CYCLE 16,23,27"/>
    <property type="match status" value="1"/>
</dbReference>
<name>A0A1F5YIE6_9BACT</name>
<feature type="repeat" description="TPR" evidence="1">
    <location>
        <begin position="40"/>
        <end position="73"/>
    </location>
</feature>
<dbReference type="PANTHER" id="PTHR12558:SF13">
    <property type="entry name" value="CELL DIVISION CYCLE PROTEIN 27 HOMOLOG"/>
    <property type="match status" value="1"/>
</dbReference>
<gene>
    <name evidence="2" type="ORF">A2Z86_12015</name>
</gene>
<dbReference type="Proteomes" id="UP000176992">
    <property type="component" value="Unassembled WGS sequence"/>
</dbReference>
<evidence type="ECO:0000256" key="1">
    <source>
        <dbReference type="PROSITE-ProRule" id="PRU00339"/>
    </source>
</evidence>
<dbReference type="PROSITE" id="PS50005">
    <property type="entry name" value="TPR"/>
    <property type="match status" value="3"/>
</dbReference>
<feature type="repeat" description="TPR" evidence="1">
    <location>
        <begin position="74"/>
        <end position="107"/>
    </location>
</feature>
<evidence type="ECO:0000313" key="2">
    <source>
        <dbReference type="EMBL" id="OGF99822.1"/>
    </source>
</evidence>
<organism evidence="2 3">
    <name type="scientific">Candidatus Glassbacteria bacterium GWA2_58_10</name>
    <dbReference type="NCBI Taxonomy" id="1817865"/>
    <lineage>
        <taxon>Bacteria</taxon>
        <taxon>Candidatus Glassiibacteriota</taxon>
    </lineage>
</organism>
<dbReference type="Gene3D" id="1.25.40.10">
    <property type="entry name" value="Tetratricopeptide repeat domain"/>
    <property type="match status" value="1"/>
</dbReference>
<dbReference type="Pfam" id="PF13181">
    <property type="entry name" value="TPR_8"/>
    <property type="match status" value="1"/>
</dbReference>
<keyword evidence="1" id="KW-0802">TPR repeat</keyword>
<evidence type="ECO:0000313" key="3">
    <source>
        <dbReference type="Proteomes" id="UP000176992"/>
    </source>
</evidence>
<proteinExistence type="predicted"/>
<protein>
    <submittedName>
        <fullName evidence="2">Uncharacterized protein</fullName>
    </submittedName>
</protein>
<accession>A0A1F5YIE6</accession>
<dbReference type="InterPro" id="IPR011990">
    <property type="entry name" value="TPR-like_helical_dom_sf"/>
</dbReference>
<dbReference type="Pfam" id="PF13432">
    <property type="entry name" value="TPR_16"/>
    <property type="match status" value="1"/>
</dbReference>
<dbReference type="AlphaFoldDB" id="A0A1F5YIE6"/>
<dbReference type="SMART" id="SM00028">
    <property type="entry name" value="TPR"/>
    <property type="match status" value="4"/>
</dbReference>
<reference evidence="2 3" key="1">
    <citation type="journal article" date="2016" name="Nat. Commun.">
        <title>Thousands of microbial genomes shed light on interconnected biogeochemical processes in an aquifer system.</title>
        <authorList>
            <person name="Anantharaman K."/>
            <person name="Brown C.T."/>
            <person name="Hug L.A."/>
            <person name="Sharon I."/>
            <person name="Castelle C.J."/>
            <person name="Probst A.J."/>
            <person name="Thomas B.C."/>
            <person name="Singh A."/>
            <person name="Wilkins M.J."/>
            <person name="Karaoz U."/>
            <person name="Brodie E.L."/>
            <person name="Williams K.H."/>
            <person name="Hubbard S.S."/>
            <person name="Banfield J.F."/>
        </authorList>
    </citation>
    <scope>NUCLEOTIDE SEQUENCE [LARGE SCALE GENOMIC DNA]</scope>
</reference>
<dbReference type="EMBL" id="MFIV01000009">
    <property type="protein sequence ID" value="OGF99822.1"/>
    <property type="molecule type" value="Genomic_DNA"/>
</dbReference>
<sequence length="233" mass="26457">MEPDNEEVLLTIGTACLSLGHYDEAERHQRKAAAVNPKNARAFLGLGQSLYRKGLYGEAVNVLRRGDELDKQNPDILFMLGEAYNKLDQIDLAISCFEAILELQQENPKVFYNLGILYDKKSMPDKASLMYRRAKELSSPRTLGKITSSISSSGDSELFFSRSLTVVGQPEPRGKEKALNRKRFQKFKKTQLNRKPHRVIEETEQPEKIGTMDLTKASLKINEAIKLIKENKR</sequence>
<feature type="repeat" description="TPR" evidence="1">
    <location>
        <begin position="6"/>
        <end position="39"/>
    </location>
</feature>
<dbReference type="InterPro" id="IPR019734">
    <property type="entry name" value="TPR_rpt"/>
</dbReference>
<dbReference type="SUPFAM" id="SSF48452">
    <property type="entry name" value="TPR-like"/>
    <property type="match status" value="1"/>
</dbReference>
<comment type="caution">
    <text evidence="2">The sequence shown here is derived from an EMBL/GenBank/DDBJ whole genome shotgun (WGS) entry which is preliminary data.</text>
</comment>